<evidence type="ECO:0000256" key="3">
    <source>
        <dbReference type="ARBA" id="ARBA00022723"/>
    </source>
</evidence>
<evidence type="ECO:0000259" key="8">
    <source>
        <dbReference type="PROSITE" id="PS50249"/>
    </source>
</evidence>
<comment type="similarity">
    <text evidence="1 7">Belongs to the UPF0758 family.</text>
</comment>
<keyword evidence="5" id="KW-0862">Zinc</keyword>
<evidence type="ECO:0000256" key="6">
    <source>
        <dbReference type="ARBA" id="ARBA00023049"/>
    </source>
</evidence>
<dbReference type="Pfam" id="PF04002">
    <property type="entry name" value="RadC"/>
    <property type="match status" value="1"/>
</dbReference>
<feature type="domain" description="MPN" evidence="8">
    <location>
        <begin position="147"/>
        <end position="268"/>
    </location>
</feature>
<dbReference type="Proteomes" id="UP000501452">
    <property type="component" value="Plasmid unnamed1"/>
</dbReference>
<reference evidence="9 10" key="1">
    <citation type="submission" date="2019-10" db="EMBL/GenBank/DDBJ databases">
        <title>Rubrobacter sp nov SCSIO 52090 isolated from a deep-sea sediment in the South China Sea.</title>
        <authorList>
            <person name="Chen R.W."/>
        </authorList>
    </citation>
    <scope>NUCLEOTIDE SEQUENCE [LARGE SCALE GENOMIC DNA]</scope>
    <source>
        <strain evidence="9 10">SCSIO 52909</strain>
        <plasmid evidence="9 10">unnamed1</plasmid>
    </source>
</reference>
<dbReference type="Pfam" id="PF20582">
    <property type="entry name" value="UPF0758_N"/>
    <property type="match status" value="1"/>
</dbReference>
<proteinExistence type="inferred from homology"/>
<keyword evidence="10" id="KW-1185">Reference proteome</keyword>
<accession>A0A6G8QGB6</accession>
<organism evidence="9 10">
    <name type="scientific">Rubrobacter tropicus</name>
    <dbReference type="NCBI Taxonomy" id="2653851"/>
    <lineage>
        <taxon>Bacteria</taxon>
        <taxon>Bacillati</taxon>
        <taxon>Actinomycetota</taxon>
        <taxon>Rubrobacteria</taxon>
        <taxon>Rubrobacterales</taxon>
        <taxon>Rubrobacteraceae</taxon>
        <taxon>Rubrobacter</taxon>
    </lineage>
</organism>
<protein>
    <submittedName>
        <fullName evidence="9">DNA repair protein RadC</fullName>
    </submittedName>
</protein>
<dbReference type="GO" id="GO:0006281">
    <property type="term" value="P:DNA repair"/>
    <property type="evidence" value="ECO:0007669"/>
    <property type="project" value="InterPro"/>
</dbReference>
<keyword evidence="4" id="KW-0378">Hydrolase</keyword>
<keyword evidence="3" id="KW-0479">Metal-binding</keyword>
<evidence type="ECO:0000256" key="4">
    <source>
        <dbReference type="ARBA" id="ARBA00022801"/>
    </source>
</evidence>
<dbReference type="InterPro" id="IPR003583">
    <property type="entry name" value="Hlx-hairpin-Hlx_DNA-bd_motif"/>
</dbReference>
<dbReference type="Gene3D" id="1.10.150.20">
    <property type="entry name" value="5' to 3' exonuclease, C-terminal subdomain"/>
    <property type="match status" value="1"/>
</dbReference>
<dbReference type="InterPro" id="IPR001405">
    <property type="entry name" value="UPF0758"/>
</dbReference>
<dbReference type="NCBIfam" id="NF000642">
    <property type="entry name" value="PRK00024.1"/>
    <property type="match status" value="1"/>
</dbReference>
<keyword evidence="6" id="KW-0482">Metalloprotease</keyword>
<dbReference type="GO" id="GO:0046872">
    <property type="term" value="F:metal ion binding"/>
    <property type="evidence" value="ECO:0007669"/>
    <property type="project" value="UniProtKB-KW"/>
</dbReference>
<dbReference type="InterPro" id="IPR010994">
    <property type="entry name" value="RuvA_2-like"/>
</dbReference>
<dbReference type="PANTHER" id="PTHR30471:SF3">
    <property type="entry name" value="UPF0758 PROTEIN YEES-RELATED"/>
    <property type="match status" value="1"/>
</dbReference>
<dbReference type="PANTHER" id="PTHR30471">
    <property type="entry name" value="DNA REPAIR PROTEIN RADC"/>
    <property type="match status" value="1"/>
</dbReference>
<dbReference type="AlphaFoldDB" id="A0A6G8QGB6"/>
<dbReference type="EMBL" id="CP045120">
    <property type="protein sequence ID" value="QIN85451.1"/>
    <property type="molecule type" value="Genomic_DNA"/>
</dbReference>
<dbReference type="SUPFAM" id="SSF47781">
    <property type="entry name" value="RuvA domain 2-like"/>
    <property type="match status" value="1"/>
</dbReference>
<name>A0A6G8QGB6_9ACTN</name>
<dbReference type="InterPro" id="IPR046778">
    <property type="entry name" value="UPF0758_N"/>
</dbReference>
<gene>
    <name evidence="9" type="primary">radC</name>
    <name evidence="9" type="ORF">GBA63_22380</name>
</gene>
<evidence type="ECO:0000256" key="5">
    <source>
        <dbReference type="ARBA" id="ARBA00022833"/>
    </source>
</evidence>
<dbReference type="GO" id="GO:0008237">
    <property type="term" value="F:metallopeptidase activity"/>
    <property type="evidence" value="ECO:0007669"/>
    <property type="project" value="UniProtKB-KW"/>
</dbReference>
<dbReference type="PROSITE" id="PS50249">
    <property type="entry name" value="MPN"/>
    <property type="match status" value="1"/>
</dbReference>
<dbReference type="GO" id="GO:0003677">
    <property type="term" value="F:DNA binding"/>
    <property type="evidence" value="ECO:0007669"/>
    <property type="project" value="InterPro"/>
</dbReference>
<dbReference type="InterPro" id="IPR037518">
    <property type="entry name" value="MPN"/>
</dbReference>
<dbReference type="InterPro" id="IPR025657">
    <property type="entry name" value="RadC_JAB"/>
</dbReference>
<sequence>MDEFAEGGAAVTRGAPGVAEAVAALPTASPSFPGWEAARDVSDRPRAPIAEEIRPRTRLRTAGAEALSPAELLAVIFSAFPGTGDARTLELAARLVSERGGLHGLLRSPVHELMAVPGIGEARASALLAAAELGKRMVSARTPDRPIISSPADVDALLRGRLAHLDRERFVVVLLNTKNAVLATEIVSIGTLSSSLVHPREVFKPAIQAGAAAVILVHNHPSGKTEPSREDRDVTGRLVEAGETIGIEVLDHVVIGDSAFSFKEHGLL</sequence>
<dbReference type="KEGG" id="rub:GBA63_22380"/>
<evidence type="ECO:0000313" key="9">
    <source>
        <dbReference type="EMBL" id="QIN85451.1"/>
    </source>
</evidence>
<dbReference type="PROSITE" id="PS01302">
    <property type="entry name" value="UPF0758"/>
    <property type="match status" value="1"/>
</dbReference>
<dbReference type="Gene3D" id="3.40.140.10">
    <property type="entry name" value="Cytidine Deaminase, domain 2"/>
    <property type="match status" value="1"/>
</dbReference>
<dbReference type="SMART" id="SM00278">
    <property type="entry name" value="HhH1"/>
    <property type="match status" value="1"/>
</dbReference>
<keyword evidence="9" id="KW-0614">Plasmid</keyword>
<dbReference type="InterPro" id="IPR020891">
    <property type="entry name" value="UPF0758_CS"/>
</dbReference>
<evidence type="ECO:0000256" key="2">
    <source>
        <dbReference type="ARBA" id="ARBA00022670"/>
    </source>
</evidence>
<evidence type="ECO:0000313" key="10">
    <source>
        <dbReference type="Proteomes" id="UP000501452"/>
    </source>
</evidence>
<dbReference type="CDD" id="cd08071">
    <property type="entry name" value="MPN_DUF2466"/>
    <property type="match status" value="1"/>
</dbReference>
<dbReference type="NCBIfam" id="TIGR00608">
    <property type="entry name" value="radc"/>
    <property type="match status" value="1"/>
</dbReference>
<dbReference type="GO" id="GO:0006508">
    <property type="term" value="P:proteolysis"/>
    <property type="evidence" value="ECO:0007669"/>
    <property type="project" value="UniProtKB-KW"/>
</dbReference>
<geneLocation type="plasmid" evidence="9 10">
    <name>unnamed1</name>
</geneLocation>
<keyword evidence="2" id="KW-0645">Protease</keyword>
<evidence type="ECO:0000256" key="7">
    <source>
        <dbReference type="RuleBase" id="RU003797"/>
    </source>
</evidence>
<evidence type="ECO:0000256" key="1">
    <source>
        <dbReference type="ARBA" id="ARBA00010243"/>
    </source>
</evidence>